<protein>
    <submittedName>
        <fullName evidence="1">Uncharacterized protein</fullName>
    </submittedName>
</protein>
<dbReference type="Proteomes" id="UP000054549">
    <property type="component" value="Unassembled WGS sequence"/>
</dbReference>
<reference evidence="1 2" key="1">
    <citation type="submission" date="2014-04" db="EMBL/GenBank/DDBJ databases">
        <title>Evolutionary Origins and Diversification of the Mycorrhizal Mutualists.</title>
        <authorList>
            <consortium name="DOE Joint Genome Institute"/>
            <consortium name="Mycorrhizal Genomics Consortium"/>
            <person name="Kohler A."/>
            <person name="Kuo A."/>
            <person name="Nagy L.G."/>
            <person name="Floudas D."/>
            <person name="Copeland A."/>
            <person name="Barry K.W."/>
            <person name="Cichocki N."/>
            <person name="Veneault-Fourrey C."/>
            <person name="LaButti K."/>
            <person name="Lindquist E.A."/>
            <person name="Lipzen A."/>
            <person name="Lundell T."/>
            <person name="Morin E."/>
            <person name="Murat C."/>
            <person name="Riley R."/>
            <person name="Ohm R."/>
            <person name="Sun H."/>
            <person name="Tunlid A."/>
            <person name="Henrissat B."/>
            <person name="Grigoriev I.V."/>
            <person name="Hibbett D.S."/>
            <person name="Martin F."/>
        </authorList>
    </citation>
    <scope>NUCLEOTIDE SEQUENCE [LARGE SCALE GENOMIC DNA]</scope>
    <source>
        <strain evidence="1 2">Koide BX008</strain>
    </source>
</reference>
<dbReference type="AlphaFoldDB" id="A0A0C2S0S9"/>
<sequence>MGAEPLQHLVHRTCRSNFTSLGYIYCRPFKPERPRQPTHVDYSKQSRSPSSKPILYVLMWTA</sequence>
<keyword evidence="2" id="KW-1185">Reference proteome</keyword>
<evidence type="ECO:0000313" key="1">
    <source>
        <dbReference type="EMBL" id="KIL56240.1"/>
    </source>
</evidence>
<dbReference type="EMBL" id="KN818436">
    <property type="protein sequence ID" value="KIL56240.1"/>
    <property type="molecule type" value="Genomic_DNA"/>
</dbReference>
<evidence type="ECO:0000313" key="2">
    <source>
        <dbReference type="Proteomes" id="UP000054549"/>
    </source>
</evidence>
<gene>
    <name evidence="1" type="ORF">M378DRAFT_172862</name>
</gene>
<dbReference type="HOGENOM" id="CLU_2903714_0_0_1"/>
<name>A0A0C2S0S9_AMAMK</name>
<accession>A0A0C2S0S9</accession>
<proteinExistence type="predicted"/>
<organism evidence="1 2">
    <name type="scientific">Amanita muscaria (strain Koide BX008)</name>
    <dbReference type="NCBI Taxonomy" id="946122"/>
    <lineage>
        <taxon>Eukaryota</taxon>
        <taxon>Fungi</taxon>
        <taxon>Dikarya</taxon>
        <taxon>Basidiomycota</taxon>
        <taxon>Agaricomycotina</taxon>
        <taxon>Agaricomycetes</taxon>
        <taxon>Agaricomycetidae</taxon>
        <taxon>Agaricales</taxon>
        <taxon>Pluteineae</taxon>
        <taxon>Amanitaceae</taxon>
        <taxon>Amanita</taxon>
    </lineage>
</organism>
<dbReference type="InParanoid" id="A0A0C2S0S9"/>